<dbReference type="Proteomes" id="UP000467841">
    <property type="component" value="Unassembled WGS sequence"/>
</dbReference>
<name>A0A6D2L178_9BRAS</name>
<dbReference type="EMBL" id="CACVBM020001718">
    <property type="protein sequence ID" value="CAA7058250.1"/>
    <property type="molecule type" value="Genomic_DNA"/>
</dbReference>
<proteinExistence type="predicted"/>
<keyword evidence="3" id="KW-1185">Reference proteome</keyword>
<feature type="compositionally biased region" description="Polar residues" evidence="1">
    <location>
        <begin position="40"/>
        <end position="51"/>
    </location>
</feature>
<feature type="compositionally biased region" description="Acidic residues" evidence="1">
    <location>
        <begin position="16"/>
        <end position="26"/>
    </location>
</feature>
<evidence type="ECO:0000313" key="2">
    <source>
        <dbReference type="EMBL" id="CAA7058250.1"/>
    </source>
</evidence>
<comment type="caution">
    <text evidence="2">The sequence shown here is derived from an EMBL/GenBank/DDBJ whole genome shotgun (WGS) entry which is preliminary data.</text>
</comment>
<accession>A0A6D2L178</accession>
<feature type="compositionally biased region" description="Basic and acidic residues" evidence="1">
    <location>
        <begin position="27"/>
        <end position="38"/>
    </location>
</feature>
<dbReference type="AlphaFoldDB" id="A0A6D2L178"/>
<feature type="compositionally biased region" description="Basic and acidic residues" evidence="1">
    <location>
        <begin position="155"/>
        <end position="176"/>
    </location>
</feature>
<organism evidence="2 3">
    <name type="scientific">Microthlaspi erraticum</name>
    <dbReference type="NCBI Taxonomy" id="1685480"/>
    <lineage>
        <taxon>Eukaryota</taxon>
        <taxon>Viridiplantae</taxon>
        <taxon>Streptophyta</taxon>
        <taxon>Embryophyta</taxon>
        <taxon>Tracheophyta</taxon>
        <taxon>Spermatophyta</taxon>
        <taxon>Magnoliopsida</taxon>
        <taxon>eudicotyledons</taxon>
        <taxon>Gunneridae</taxon>
        <taxon>Pentapetalae</taxon>
        <taxon>rosids</taxon>
        <taxon>malvids</taxon>
        <taxon>Brassicales</taxon>
        <taxon>Brassicaceae</taxon>
        <taxon>Coluteocarpeae</taxon>
        <taxon>Microthlaspi</taxon>
    </lineage>
</organism>
<feature type="region of interest" description="Disordered" evidence="1">
    <location>
        <begin position="1"/>
        <end position="65"/>
    </location>
</feature>
<evidence type="ECO:0000256" key="1">
    <source>
        <dbReference type="SAM" id="MobiDB-lite"/>
    </source>
</evidence>
<feature type="region of interest" description="Disordered" evidence="1">
    <location>
        <begin position="134"/>
        <end position="176"/>
    </location>
</feature>
<reference evidence="2" key="1">
    <citation type="submission" date="2020-01" db="EMBL/GenBank/DDBJ databases">
        <authorList>
            <person name="Mishra B."/>
        </authorList>
    </citation>
    <scope>NUCLEOTIDE SEQUENCE [LARGE SCALE GENOMIC DNA]</scope>
</reference>
<sequence length="176" mass="19933">MVLFEGVVEAESFATAEDEPMADEEATAEKPEEPEIPRDAQTTEPIPNSAETLAPPPTDGVTEAAVTTPPVVTPDELNAAATESRSPTLRFHREIQLRSFSISRRGPRRTHPASRFDLSRRSRRLNRLLLQRRDPGIGFRSNRYAVSDEEESDDELAHYMEEESSRSPDFHRHPRR</sequence>
<gene>
    <name evidence="2" type="ORF">MERR_LOCUS45486</name>
</gene>
<protein>
    <submittedName>
        <fullName evidence="2">Uncharacterized protein</fullName>
    </submittedName>
</protein>
<evidence type="ECO:0000313" key="3">
    <source>
        <dbReference type="Proteomes" id="UP000467841"/>
    </source>
</evidence>